<dbReference type="GO" id="GO:0009036">
    <property type="term" value="F:type II site-specific deoxyribonuclease activity"/>
    <property type="evidence" value="ECO:0007669"/>
    <property type="project" value="InterPro"/>
</dbReference>
<dbReference type="GO" id="GO:0009307">
    <property type="term" value="P:DNA restriction-modification system"/>
    <property type="evidence" value="ECO:0007669"/>
    <property type="project" value="InterPro"/>
</dbReference>
<accession>A0A450V9E5</accession>
<protein>
    <submittedName>
        <fullName evidence="3">NgoMIV restriction enzyme</fullName>
    </submittedName>
</protein>
<sequence>MKKLAALRGRYHEQIGSQLVRASKKGETTYPNFADGNSQTSVEIARGISAALGFEAIEGKIDGQTAGNLFETLTRGFIASAFATLAHLRPGEWTYQTAQTTISKFVQYQHLSLLDSLVKTEPHLAAALGQGYIVTPDIVIVRQPVTEDEINHREPLIESDDPIAELTQFRASNQSDSPALPFLHASVSCKWTIRSDRSQNTRTEALNLIRNRKGSLPHIVAVTAEPLPMRIASLALGTGDLDCVYHFALPELRAACATVERGEDQLEMLDTMIRGNRLRDISDLPFDLAV</sequence>
<dbReference type="AlphaFoldDB" id="A0A450V9E5"/>
<dbReference type="EMBL" id="CAADFJ010000066">
    <property type="protein sequence ID" value="VFK01442.1"/>
    <property type="molecule type" value="Genomic_DNA"/>
</dbReference>
<organism evidence="3">
    <name type="scientific">Candidatus Kentrum eta</name>
    <dbReference type="NCBI Taxonomy" id="2126337"/>
    <lineage>
        <taxon>Bacteria</taxon>
        <taxon>Pseudomonadati</taxon>
        <taxon>Pseudomonadota</taxon>
        <taxon>Gammaproteobacteria</taxon>
        <taxon>Candidatus Kentrum</taxon>
    </lineage>
</organism>
<dbReference type="InterPro" id="IPR015105">
    <property type="entry name" value="NgoMIV"/>
</dbReference>
<dbReference type="EMBL" id="CAADFI010000027">
    <property type="protein sequence ID" value="VFJ92282.1"/>
    <property type="molecule type" value="Genomic_DNA"/>
</dbReference>
<dbReference type="SUPFAM" id="SSF52980">
    <property type="entry name" value="Restriction endonuclease-like"/>
    <property type="match status" value="1"/>
</dbReference>
<evidence type="ECO:0000313" key="2">
    <source>
        <dbReference type="EMBL" id="VFJ92282.1"/>
    </source>
</evidence>
<dbReference type="Gene3D" id="3.40.50.10010">
    <property type="entry name" value="Type-2 restriction enzyme NgoMIV"/>
    <property type="match status" value="1"/>
</dbReference>
<proteinExistence type="predicted"/>
<dbReference type="InterPro" id="IPR037083">
    <property type="entry name" value="NgoMIV_sf"/>
</dbReference>
<dbReference type="CDD" id="cd22340">
    <property type="entry name" value="NgoMIV-like"/>
    <property type="match status" value="1"/>
</dbReference>
<dbReference type="Pfam" id="PF09015">
    <property type="entry name" value="NgoMIV_restric"/>
    <property type="match status" value="1"/>
</dbReference>
<evidence type="ECO:0000313" key="1">
    <source>
        <dbReference type="EMBL" id="VFJ91996.1"/>
    </source>
</evidence>
<evidence type="ECO:0000313" key="3">
    <source>
        <dbReference type="EMBL" id="VFK01442.1"/>
    </source>
</evidence>
<dbReference type="InterPro" id="IPR011335">
    <property type="entry name" value="Restrct_endonuc-II-like"/>
</dbReference>
<reference evidence="3" key="1">
    <citation type="submission" date="2019-02" db="EMBL/GenBank/DDBJ databases">
        <authorList>
            <person name="Gruber-Vodicka R. H."/>
            <person name="Seah K. B. B."/>
        </authorList>
    </citation>
    <scope>NUCLEOTIDE SEQUENCE</scope>
    <source>
        <strain evidence="3">BECK_SA2B12</strain>
        <strain evidence="1">BECK_SA2B15</strain>
        <strain evidence="2">BECK_SA2B20</strain>
    </source>
</reference>
<name>A0A450V9E5_9GAMM</name>
<gene>
    <name evidence="1" type="ORF">BECKH772A_GA0070896_100378</name>
    <name evidence="2" type="ORF">BECKH772B_GA0070898_1002715</name>
    <name evidence="3" type="ORF">BECKH772C_GA0070978_100667</name>
</gene>
<dbReference type="EMBL" id="CAADFG010000037">
    <property type="protein sequence ID" value="VFJ91996.1"/>
    <property type="molecule type" value="Genomic_DNA"/>
</dbReference>